<evidence type="ECO:0000313" key="3">
    <source>
        <dbReference type="Proteomes" id="UP000322553"/>
    </source>
</evidence>
<feature type="compositionally biased region" description="Polar residues" evidence="1">
    <location>
        <begin position="111"/>
        <end position="129"/>
    </location>
</feature>
<organism evidence="2 3">
    <name type="scientific">Kushneria phosphatilytica</name>
    <dbReference type="NCBI Taxonomy" id="657387"/>
    <lineage>
        <taxon>Bacteria</taxon>
        <taxon>Pseudomonadati</taxon>
        <taxon>Pseudomonadota</taxon>
        <taxon>Gammaproteobacteria</taxon>
        <taxon>Oceanospirillales</taxon>
        <taxon>Halomonadaceae</taxon>
        <taxon>Kushneria</taxon>
    </lineage>
</organism>
<dbReference type="STRING" id="657387.BH688_08390"/>
<protein>
    <submittedName>
        <fullName evidence="2">Uncharacterized protein</fullName>
    </submittedName>
</protein>
<feature type="region of interest" description="Disordered" evidence="1">
    <location>
        <begin position="91"/>
        <end position="132"/>
    </location>
</feature>
<dbReference type="OrthoDB" id="6362681at2"/>
<feature type="compositionally biased region" description="Low complexity" evidence="1">
    <location>
        <begin position="77"/>
        <end position="86"/>
    </location>
</feature>
<dbReference type="RefSeq" id="WP_070978347.1">
    <property type="nucleotide sequence ID" value="NZ_CP043420.1"/>
</dbReference>
<gene>
    <name evidence="2" type="ORF">FY550_13280</name>
</gene>
<sequence>MGQPTQVSEQARLQYLEAMGITPHVARFRLPNAAPTPVCDWPESPQDDTPSADHGAQLHALIDDVRGEEDSAPVAPPRAVGAPRSARALLENTVPDSESRGADAERVPTTEPATDDSTPVARQQDNTETAAPLEPLRFALQVAALDGRWLIMLAQAEPPSPEQRQLLGNIFHAAGVRPERPFEFQLFQWPMMEGLPVEDPLAEAREGLRAFIAGRRGRGWFIERVLLFGTPPSLARALQLGDEQAALLGVPYWQGPAPEALAHAEGRRDLWRQMQSWATWWWHDTGAASSDAGE</sequence>
<accession>A0A1S1NXH2</accession>
<feature type="compositionally biased region" description="Basic and acidic residues" evidence="1">
    <location>
        <begin position="97"/>
        <end position="108"/>
    </location>
</feature>
<name>A0A1S1NXH2_9GAMM</name>
<proteinExistence type="predicted"/>
<dbReference type="AlphaFoldDB" id="A0A1S1NXH2"/>
<dbReference type="EMBL" id="CP043420">
    <property type="protein sequence ID" value="QEL12016.1"/>
    <property type="molecule type" value="Genomic_DNA"/>
</dbReference>
<evidence type="ECO:0000313" key="2">
    <source>
        <dbReference type="EMBL" id="QEL12016.1"/>
    </source>
</evidence>
<dbReference type="KEGG" id="kuy:FY550_13280"/>
<feature type="region of interest" description="Disordered" evidence="1">
    <location>
        <begin position="67"/>
        <end position="86"/>
    </location>
</feature>
<reference evidence="2 3" key="1">
    <citation type="submission" date="2019-08" db="EMBL/GenBank/DDBJ databases">
        <title>Complete genome sequence of Kushneria sp. YCWA18, a halophilic phosphate-solubilizing bacterium isolated from Daqiao saltern in China.</title>
        <authorList>
            <person name="Du G.-X."/>
            <person name="Qu L.-Y."/>
        </authorList>
    </citation>
    <scope>NUCLEOTIDE SEQUENCE [LARGE SCALE GENOMIC DNA]</scope>
    <source>
        <strain evidence="2 3">YCWA18</strain>
    </source>
</reference>
<dbReference type="Proteomes" id="UP000322553">
    <property type="component" value="Chromosome"/>
</dbReference>
<keyword evidence="3" id="KW-1185">Reference proteome</keyword>
<evidence type="ECO:0000256" key="1">
    <source>
        <dbReference type="SAM" id="MobiDB-lite"/>
    </source>
</evidence>